<dbReference type="Proteomes" id="UP000789702">
    <property type="component" value="Unassembled WGS sequence"/>
</dbReference>
<evidence type="ECO:0000313" key="1">
    <source>
        <dbReference type="EMBL" id="CAG8685604.1"/>
    </source>
</evidence>
<reference evidence="1" key="1">
    <citation type="submission" date="2021-06" db="EMBL/GenBank/DDBJ databases">
        <authorList>
            <person name="Kallberg Y."/>
            <person name="Tangrot J."/>
            <person name="Rosling A."/>
        </authorList>
    </citation>
    <scope>NUCLEOTIDE SEQUENCE</scope>
    <source>
        <strain evidence="1">IL203A</strain>
    </source>
</reference>
<feature type="non-terminal residue" evidence="1">
    <location>
        <position position="237"/>
    </location>
</feature>
<name>A0ACA9P1J4_9GLOM</name>
<evidence type="ECO:0000313" key="2">
    <source>
        <dbReference type="Proteomes" id="UP000789702"/>
    </source>
</evidence>
<comment type="caution">
    <text evidence="1">The sequence shown here is derived from an EMBL/GenBank/DDBJ whole genome shotgun (WGS) entry which is preliminary data.</text>
</comment>
<feature type="non-terminal residue" evidence="1">
    <location>
        <position position="1"/>
    </location>
</feature>
<protein>
    <submittedName>
        <fullName evidence="1">13744_t:CDS:1</fullName>
    </submittedName>
</protein>
<proteinExistence type="predicted"/>
<keyword evidence="2" id="KW-1185">Reference proteome</keyword>
<accession>A0ACA9P1J4</accession>
<dbReference type="EMBL" id="CAJVPU010022430">
    <property type="protein sequence ID" value="CAG8685604.1"/>
    <property type="molecule type" value="Genomic_DNA"/>
</dbReference>
<sequence>SDTQNQIYNTASTAINETYQKLFGNKTSYSGPSVLGFDNDYIVFQLLKNISYIPFYINYNNKKNWCDSTPTKVWKKMIFLQDQDSFSLFGLNNLKVKSVLENKHIATNSPPQCLLQNEKKKLQKSNIIQFPDTLAHIYLSDYIFSEREFNITPFSKNETEIKFWTCAKDPSSNKKTLLNLYNMRLLKTPLVDENESVDKNKSADETKFWKSFNQALTRNIHGNNEMQRILSIIVDEI</sequence>
<gene>
    <name evidence="1" type="ORF">DHETER_LOCUS10893</name>
</gene>
<organism evidence="1 2">
    <name type="scientific">Dentiscutata heterogama</name>
    <dbReference type="NCBI Taxonomy" id="1316150"/>
    <lineage>
        <taxon>Eukaryota</taxon>
        <taxon>Fungi</taxon>
        <taxon>Fungi incertae sedis</taxon>
        <taxon>Mucoromycota</taxon>
        <taxon>Glomeromycotina</taxon>
        <taxon>Glomeromycetes</taxon>
        <taxon>Diversisporales</taxon>
        <taxon>Gigasporaceae</taxon>
        <taxon>Dentiscutata</taxon>
    </lineage>
</organism>